<feature type="non-terminal residue" evidence="1">
    <location>
        <position position="27"/>
    </location>
</feature>
<proteinExistence type="predicted"/>
<dbReference type="EMBL" id="UINC01000509">
    <property type="protein sequence ID" value="SUZ56537.1"/>
    <property type="molecule type" value="Genomic_DNA"/>
</dbReference>
<sequence>MNDLKTVTKTYSKYINSIPKAREFFNR</sequence>
<dbReference type="AlphaFoldDB" id="A0A381NPU0"/>
<evidence type="ECO:0000313" key="1">
    <source>
        <dbReference type="EMBL" id="SUZ56537.1"/>
    </source>
</evidence>
<accession>A0A381NPU0</accession>
<gene>
    <name evidence="1" type="ORF">METZ01_LOCUS9391</name>
</gene>
<name>A0A381NPU0_9ZZZZ</name>
<organism evidence="1">
    <name type="scientific">marine metagenome</name>
    <dbReference type="NCBI Taxonomy" id="408172"/>
    <lineage>
        <taxon>unclassified sequences</taxon>
        <taxon>metagenomes</taxon>
        <taxon>ecological metagenomes</taxon>
    </lineage>
</organism>
<protein>
    <submittedName>
        <fullName evidence="1">Uncharacterized protein</fullName>
    </submittedName>
</protein>
<reference evidence="1" key="1">
    <citation type="submission" date="2018-05" db="EMBL/GenBank/DDBJ databases">
        <authorList>
            <person name="Lanie J.A."/>
            <person name="Ng W.-L."/>
            <person name="Kazmierczak K.M."/>
            <person name="Andrzejewski T.M."/>
            <person name="Davidsen T.M."/>
            <person name="Wayne K.J."/>
            <person name="Tettelin H."/>
            <person name="Glass J.I."/>
            <person name="Rusch D."/>
            <person name="Podicherti R."/>
            <person name="Tsui H.-C.T."/>
            <person name="Winkler M.E."/>
        </authorList>
    </citation>
    <scope>NUCLEOTIDE SEQUENCE</scope>
</reference>